<proteinExistence type="inferred from homology"/>
<keyword evidence="4" id="KW-0547">Nucleotide-binding</keyword>
<evidence type="ECO:0000259" key="7">
    <source>
        <dbReference type="PROSITE" id="PS50893"/>
    </source>
</evidence>
<accession>A0ABU2B8J3</accession>
<keyword evidence="5" id="KW-0067">ATP-binding</keyword>
<comment type="similarity">
    <text evidence="2">Belongs to the ABC transporter superfamily.</text>
</comment>
<dbReference type="InterPro" id="IPR003593">
    <property type="entry name" value="AAA+_ATPase"/>
</dbReference>
<keyword evidence="3" id="KW-0813">Transport</keyword>
<dbReference type="InterPro" id="IPR015856">
    <property type="entry name" value="ABC_transpr_CbiO/EcfA_su"/>
</dbReference>
<keyword evidence="6" id="KW-0046">Antibiotic resistance</keyword>
<dbReference type="PROSITE" id="PS50893">
    <property type="entry name" value="ABC_TRANSPORTER_2"/>
    <property type="match status" value="1"/>
</dbReference>
<dbReference type="EMBL" id="JAVDYF010000001">
    <property type="protein sequence ID" value="MDR7354103.1"/>
    <property type="molecule type" value="Genomic_DNA"/>
</dbReference>
<dbReference type="RefSeq" id="WP_277104333.1">
    <property type="nucleotide sequence ID" value="NZ_BAAAJS010000077.1"/>
</dbReference>
<keyword evidence="9" id="KW-1185">Reference proteome</keyword>
<organism evidence="8 9">
    <name type="scientific">Corynebacterium felinum</name>
    <dbReference type="NCBI Taxonomy" id="131318"/>
    <lineage>
        <taxon>Bacteria</taxon>
        <taxon>Bacillati</taxon>
        <taxon>Actinomycetota</taxon>
        <taxon>Actinomycetes</taxon>
        <taxon>Mycobacteriales</taxon>
        <taxon>Corynebacteriaceae</taxon>
        <taxon>Corynebacterium</taxon>
    </lineage>
</organism>
<dbReference type="InterPro" id="IPR003439">
    <property type="entry name" value="ABC_transporter-like_ATP-bd"/>
</dbReference>
<sequence length="236" mass="25905">MSITIEQLKVTRSHTTTLDIPFLEFDQRPTLLLGVNGAGKTTLFSVLGGHLKPYNGSVRTRGKIAIVEQHFRPIVGFNCAEYCAYVAWLRGQSWKQAQRDAISWLNFVDLQPQAQQRCEKLSGGQRARLAIATALNSGADTLVLDEPSASLDPISKQTITSLYSRIVNQGRSLIVATHDSAELQPPFSRVVVLHAGQIHFDGDRAAFHQLAFDTGNSPAHVLARAFRTRGGEEADV</sequence>
<comment type="caution">
    <text evidence="8">The sequence shown here is derived from an EMBL/GenBank/DDBJ whole genome shotgun (WGS) entry which is preliminary data.</text>
</comment>
<name>A0ABU2B8J3_9CORY</name>
<protein>
    <submittedName>
        <fullName evidence="8">ABC-type multidrug transport system ATPase subunit</fullName>
    </submittedName>
</protein>
<evidence type="ECO:0000256" key="6">
    <source>
        <dbReference type="ARBA" id="ARBA00023251"/>
    </source>
</evidence>
<dbReference type="Pfam" id="PF00005">
    <property type="entry name" value="ABC_tran"/>
    <property type="match status" value="1"/>
</dbReference>
<dbReference type="SUPFAM" id="SSF52540">
    <property type="entry name" value="P-loop containing nucleoside triphosphate hydrolases"/>
    <property type="match status" value="1"/>
</dbReference>
<evidence type="ECO:0000256" key="2">
    <source>
        <dbReference type="ARBA" id="ARBA00005417"/>
    </source>
</evidence>
<dbReference type="InterPro" id="IPR027417">
    <property type="entry name" value="P-loop_NTPase"/>
</dbReference>
<evidence type="ECO:0000256" key="4">
    <source>
        <dbReference type="ARBA" id="ARBA00022741"/>
    </source>
</evidence>
<comment type="subcellular location">
    <subcellularLocation>
        <location evidence="1">Cell membrane</location>
        <topology evidence="1">Peripheral membrane protein</topology>
    </subcellularLocation>
</comment>
<evidence type="ECO:0000313" key="8">
    <source>
        <dbReference type="EMBL" id="MDR7354103.1"/>
    </source>
</evidence>
<evidence type="ECO:0000256" key="1">
    <source>
        <dbReference type="ARBA" id="ARBA00004202"/>
    </source>
</evidence>
<feature type="domain" description="ABC transporter" evidence="7">
    <location>
        <begin position="3"/>
        <end position="220"/>
    </location>
</feature>
<dbReference type="PANTHER" id="PTHR42711:SF5">
    <property type="entry name" value="ABC TRANSPORTER ATP-BINDING PROTEIN NATA"/>
    <property type="match status" value="1"/>
</dbReference>
<dbReference type="InterPro" id="IPR017871">
    <property type="entry name" value="ABC_transporter-like_CS"/>
</dbReference>
<dbReference type="InterPro" id="IPR050763">
    <property type="entry name" value="ABC_transporter_ATP-binding"/>
</dbReference>
<gene>
    <name evidence="8" type="ORF">J2S37_000641</name>
</gene>
<reference evidence="8 9" key="1">
    <citation type="submission" date="2023-07" db="EMBL/GenBank/DDBJ databases">
        <title>Sequencing the genomes of 1000 actinobacteria strains.</title>
        <authorList>
            <person name="Klenk H.-P."/>
        </authorList>
    </citation>
    <scope>NUCLEOTIDE SEQUENCE [LARGE SCALE GENOMIC DNA]</scope>
    <source>
        <strain evidence="8 9">DSM 44508</strain>
    </source>
</reference>
<dbReference type="SMART" id="SM00382">
    <property type="entry name" value="AAA"/>
    <property type="match status" value="1"/>
</dbReference>
<dbReference type="PROSITE" id="PS00211">
    <property type="entry name" value="ABC_TRANSPORTER_1"/>
    <property type="match status" value="1"/>
</dbReference>
<evidence type="ECO:0000256" key="3">
    <source>
        <dbReference type="ARBA" id="ARBA00022448"/>
    </source>
</evidence>
<evidence type="ECO:0000313" key="9">
    <source>
        <dbReference type="Proteomes" id="UP001183619"/>
    </source>
</evidence>
<dbReference type="Proteomes" id="UP001183619">
    <property type="component" value="Unassembled WGS sequence"/>
</dbReference>
<evidence type="ECO:0000256" key="5">
    <source>
        <dbReference type="ARBA" id="ARBA00022840"/>
    </source>
</evidence>
<dbReference type="PANTHER" id="PTHR42711">
    <property type="entry name" value="ABC TRANSPORTER ATP-BINDING PROTEIN"/>
    <property type="match status" value="1"/>
</dbReference>
<dbReference type="Gene3D" id="3.40.50.300">
    <property type="entry name" value="P-loop containing nucleotide triphosphate hydrolases"/>
    <property type="match status" value="1"/>
</dbReference>
<dbReference type="CDD" id="cd03225">
    <property type="entry name" value="ABC_cobalt_CbiO_domain1"/>
    <property type="match status" value="1"/>
</dbReference>